<dbReference type="GO" id="GO:0071513">
    <property type="term" value="C:phosphopantothenoylcysteine decarboxylase complex"/>
    <property type="evidence" value="ECO:0007669"/>
    <property type="project" value="TreeGrafter"/>
</dbReference>
<dbReference type="GO" id="GO:0004632">
    <property type="term" value="F:phosphopantothenate--cysteine ligase activity"/>
    <property type="evidence" value="ECO:0007669"/>
    <property type="project" value="UniProtKB-EC"/>
</dbReference>
<evidence type="ECO:0000313" key="5">
    <source>
        <dbReference type="EMBL" id="SFV70943.1"/>
    </source>
</evidence>
<feature type="domain" description="DNA/pantothenate metabolism flavoprotein C-terminal" evidence="4">
    <location>
        <begin position="189"/>
        <end position="400"/>
    </location>
</feature>
<proteinExistence type="inferred from homology"/>
<dbReference type="PANTHER" id="PTHR14359:SF6">
    <property type="entry name" value="PHOSPHOPANTOTHENOYLCYSTEINE DECARBOXYLASE"/>
    <property type="match status" value="1"/>
</dbReference>
<dbReference type="PANTHER" id="PTHR14359">
    <property type="entry name" value="HOMO-OLIGOMERIC FLAVIN CONTAINING CYS DECARBOXYLASE FAMILY"/>
    <property type="match status" value="1"/>
</dbReference>
<dbReference type="Gene3D" id="3.40.50.1950">
    <property type="entry name" value="Flavin prenyltransferase-like"/>
    <property type="match status" value="1"/>
</dbReference>
<dbReference type="InterPro" id="IPR007085">
    <property type="entry name" value="DNA/pantothenate-metab_flavo_C"/>
</dbReference>
<organism evidence="5">
    <name type="scientific">hydrothermal vent metagenome</name>
    <dbReference type="NCBI Taxonomy" id="652676"/>
    <lineage>
        <taxon>unclassified sequences</taxon>
        <taxon>metagenomes</taxon>
        <taxon>ecological metagenomes</taxon>
    </lineage>
</organism>
<dbReference type="EC" id="4.1.1.36" evidence="5"/>
<reference evidence="5" key="1">
    <citation type="submission" date="2016-10" db="EMBL/GenBank/DDBJ databases">
        <authorList>
            <person name="de Groot N.N."/>
        </authorList>
    </citation>
    <scope>NUCLEOTIDE SEQUENCE</scope>
</reference>
<keyword evidence="1" id="KW-0210">Decarboxylase</keyword>
<evidence type="ECO:0000256" key="2">
    <source>
        <dbReference type="ARBA" id="ARBA00023239"/>
    </source>
</evidence>
<dbReference type="Gene3D" id="3.40.50.10300">
    <property type="entry name" value="CoaB-like"/>
    <property type="match status" value="1"/>
</dbReference>
<keyword evidence="2 5" id="KW-0456">Lyase</keyword>
<feature type="domain" description="Flavoprotein" evidence="3">
    <location>
        <begin position="8"/>
        <end position="165"/>
    </location>
</feature>
<dbReference type="EMBL" id="FPHM01000181">
    <property type="protein sequence ID" value="SFV70943.1"/>
    <property type="molecule type" value="Genomic_DNA"/>
</dbReference>
<dbReference type="HAMAP" id="MF_02225">
    <property type="entry name" value="CoaBC"/>
    <property type="match status" value="1"/>
</dbReference>
<dbReference type="EC" id="6.3.2.5" evidence="5"/>
<evidence type="ECO:0000259" key="4">
    <source>
        <dbReference type="Pfam" id="PF04127"/>
    </source>
</evidence>
<dbReference type="Pfam" id="PF02441">
    <property type="entry name" value="Flavoprotein"/>
    <property type="match status" value="1"/>
</dbReference>
<dbReference type="InterPro" id="IPR036551">
    <property type="entry name" value="Flavin_trans-like"/>
</dbReference>
<dbReference type="InterPro" id="IPR035929">
    <property type="entry name" value="CoaB-like_sf"/>
</dbReference>
<protein>
    <submittedName>
        <fullName evidence="5">Phosphopantothenoylcysteine decarboxylase / Phosphopantothenoylcysteine synthetase</fullName>
        <ecNumber evidence="5">4.1.1.36</ecNumber>
        <ecNumber evidence="5">6.3.2.5</ecNumber>
    </submittedName>
</protein>
<keyword evidence="5" id="KW-0436">Ligase</keyword>
<name>A0A1W1CYY5_9ZZZZ</name>
<dbReference type="Pfam" id="PF04127">
    <property type="entry name" value="DFP"/>
    <property type="match status" value="1"/>
</dbReference>
<dbReference type="InterPro" id="IPR003382">
    <property type="entry name" value="Flavoprotein"/>
</dbReference>
<dbReference type="NCBIfam" id="TIGR00521">
    <property type="entry name" value="coaBC_dfp"/>
    <property type="match status" value="1"/>
</dbReference>
<dbReference type="GO" id="GO:0015941">
    <property type="term" value="P:pantothenate catabolic process"/>
    <property type="evidence" value="ECO:0007669"/>
    <property type="project" value="InterPro"/>
</dbReference>
<evidence type="ECO:0000256" key="1">
    <source>
        <dbReference type="ARBA" id="ARBA00022793"/>
    </source>
</evidence>
<dbReference type="AlphaFoldDB" id="A0A1W1CYY5"/>
<dbReference type="GO" id="GO:0015937">
    <property type="term" value="P:coenzyme A biosynthetic process"/>
    <property type="evidence" value="ECO:0007669"/>
    <property type="project" value="InterPro"/>
</dbReference>
<sequence length="405" mass="44484">MQIDLKGKSVLLAVTGSISAYKACDLARLFVKAGASVHVVMTASAQRFVSALTFEALTRNAVLTEESESWANTLNHIDISKACDIFVIAPASANTLNKLSRGIADNILTQTALAYKKPILLAPSANTQMLLHPASAKSLKKLKKYGYNIVQPQSKILACGDFGSGALAEVSEIFFESSRLLLKEDFWDKREVIVTGGGTREKIDEVRYISNFSSGKMAKALVLSLYLKGAKVYYLSTMGFEGVPLSIKTIDIEDAKEMFEATQEAIEKTKKKKMPYLFMVSAVADFTPSFPQKGKLKKKMLGDNWNIKLKQTTDILANLDKSKIKTIGFKAEMDSEEGLNNAKKLLSEKNVDAVCYNLLRDAKSFGGEHNEITFITKDQQKALGYADKFTLANKILTQAKAVLNG</sequence>
<dbReference type="GO" id="GO:0010181">
    <property type="term" value="F:FMN binding"/>
    <property type="evidence" value="ECO:0007669"/>
    <property type="project" value="InterPro"/>
</dbReference>
<accession>A0A1W1CYY5</accession>
<dbReference type="InterPro" id="IPR005252">
    <property type="entry name" value="CoaBC"/>
</dbReference>
<dbReference type="SUPFAM" id="SSF52507">
    <property type="entry name" value="Homo-oligomeric flavin-containing Cys decarboxylases, HFCD"/>
    <property type="match status" value="1"/>
</dbReference>
<gene>
    <name evidence="5" type="ORF">MNB_SV-13-208</name>
</gene>
<dbReference type="SUPFAM" id="SSF102645">
    <property type="entry name" value="CoaB-like"/>
    <property type="match status" value="1"/>
</dbReference>
<evidence type="ECO:0000259" key="3">
    <source>
        <dbReference type="Pfam" id="PF02441"/>
    </source>
</evidence>
<dbReference type="GO" id="GO:0004633">
    <property type="term" value="F:phosphopantothenoylcysteine decarboxylase activity"/>
    <property type="evidence" value="ECO:0007669"/>
    <property type="project" value="UniProtKB-EC"/>
</dbReference>